<name>A0A0C2JU46_THEKT</name>
<reference evidence="4 5" key="1">
    <citation type="journal article" date="2014" name="Genome Biol. Evol.">
        <title>The genome of the myxosporean Thelohanellus kitauei shows adaptations to nutrient acquisition within its fish host.</title>
        <authorList>
            <person name="Yang Y."/>
            <person name="Xiong J."/>
            <person name="Zhou Z."/>
            <person name="Huo F."/>
            <person name="Miao W."/>
            <person name="Ran C."/>
            <person name="Liu Y."/>
            <person name="Zhang J."/>
            <person name="Feng J."/>
            <person name="Wang M."/>
            <person name="Wang M."/>
            <person name="Wang L."/>
            <person name="Yao B."/>
        </authorList>
    </citation>
    <scope>NUCLEOTIDE SEQUENCE [LARGE SCALE GENOMIC DNA]</scope>
    <source>
        <strain evidence="4">Wuqing</strain>
    </source>
</reference>
<dbReference type="Pfam" id="PF00191">
    <property type="entry name" value="Annexin"/>
    <property type="match status" value="1"/>
</dbReference>
<dbReference type="SUPFAM" id="SSF47874">
    <property type="entry name" value="Annexin"/>
    <property type="match status" value="1"/>
</dbReference>
<dbReference type="GO" id="GO:0005886">
    <property type="term" value="C:plasma membrane"/>
    <property type="evidence" value="ECO:0007669"/>
    <property type="project" value="TreeGrafter"/>
</dbReference>
<dbReference type="AlphaFoldDB" id="A0A0C2JU46"/>
<dbReference type="GO" id="GO:0005544">
    <property type="term" value="F:calcium-dependent phospholipid binding"/>
    <property type="evidence" value="ECO:0007669"/>
    <property type="project" value="InterPro"/>
</dbReference>
<dbReference type="GO" id="GO:0005509">
    <property type="term" value="F:calcium ion binding"/>
    <property type="evidence" value="ECO:0007669"/>
    <property type="project" value="InterPro"/>
</dbReference>
<dbReference type="GO" id="GO:0001786">
    <property type="term" value="F:phosphatidylserine binding"/>
    <property type="evidence" value="ECO:0007669"/>
    <property type="project" value="TreeGrafter"/>
</dbReference>
<comment type="similarity">
    <text evidence="1">Belongs to the annexin family.</text>
</comment>
<accession>A0A0C2JU46</accession>
<dbReference type="OMA" id="KCAHSIC"/>
<sequence>MKIYLHEKSIFNDVYWFAFNAFKLSGAELDAFIIYQALKTSKGLFGRNNNYFRTLTEILCTRSYQQILEIKKMYYKLYKMDLTDSICSKMKGSLRTFFYNVLTMSRYPRENYRSIDVRLFTEVIVVSKQRSFYKKNKEKFIEIFSRTNFKDIKNMITYLNEEPNGNITIYLKGILASRLRKCAHSICKSCFNSGQYCMDKEKYFAKCLNKYIRNSNIKGAISIILTRSEIDLADIIMEYQDLYKKGPIDDMLKLWDTKSKFINYFLRPLCQII</sequence>
<evidence type="ECO:0000313" key="5">
    <source>
        <dbReference type="Proteomes" id="UP000031668"/>
    </source>
</evidence>
<dbReference type="OrthoDB" id="5954565at2759"/>
<evidence type="ECO:0000313" key="4">
    <source>
        <dbReference type="EMBL" id="KII72908.1"/>
    </source>
</evidence>
<evidence type="ECO:0000256" key="2">
    <source>
        <dbReference type="ARBA" id="ARBA00022737"/>
    </source>
</evidence>
<dbReference type="Gene3D" id="1.10.220.10">
    <property type="entry name" value="Annexin"/>
    <property type="match status" value="2"/>
</dbReference>
<keyword evidence="5" id="KW-1185">Reference proteome</keyword>
<dbReference type="PROSITE" id="PS51897">
    <property type="entry name" value="ANNEXIN_2"/>
    <property type="match status" value="2"/>
</dbReference>
<dbReference type="SMART" id="SM00335">
    <property type="entry name" value="ANX"/>
    <property type="match status" value="1"/>
</dbReference>
<keyword evidence="3" id="KW-0041">Annexin</keyword>
<gene>
    <name evidence="4" type="ORF">RF11_12377</name>
</gene>
<organism evidence="4 5">
    <name type="scientific">Thelohanellus kitauei</name>
    <name type="common">Myxosporean</name>
    <dbReference type="NCBI Taxonomy" id="669202"/>
    <lineage>
        <taxon>Eukaryota</taxon>
        <taxon>Metazoa</taxon>
        <taxon>Cnidaria</taxon>
        <taxon>Myxozoa</taxon>
        <taxon>Myxosporea</taxon>
        <taxon>Bivalvulida</taxon>
        <taxon>Platysporina</taxon>
        <taxon>Myxobolidae</taxon>
        <taxon>Thelohanellus</taxon>
    </lineage>
</organism>
<evidence type="ECO:0000256" key="1">
    <source>
        <dbReference type="ARBA" id="ARBA00007831"/>
    </source>
</evidence>
<protein>
    <submittedName>
        <fullName evidence="4">Annexin D5</fullName>
    </submittedName>
</protein>
<keyword evidence="2" id="KW-0677">Repeat</keyword>
<dbReference type="PANTHER" id="PTHR10502:SF102">
    <property type="entry name" value="ANNEXIN B11"/>
    <property type="match status" value="1"/>
</dbReference>
<evidence type="ECO:0000256" key="3">
    <source>
        <dbReference type="ARBA" id="ARBA00023216"/>
    </source>
</evidence>
<comment type="caution">
    <text evidence="4">The sequence shown here is derived from an EMBL/GenBank/DDBJ whole genome shotgun (WGS) entry which is preliminary data.</text>
</comment>
<dbReference type="PANTHER" id="PTHR10502">
    <property type="entry name" value="ANNEXIN"/>
    <property type="match status" value="1"/>
</dbReference>
<dbReference type="EMBL" id="JWZT01001076">
    <property type="protein sequence ID" value="KII72908.1"/>
    <property type="molecule type" value="Genomic_DNA"/>
</dbReference>
<dbReference type="InterPro" id="IPR037104">
    <property type="entry name" value="Annexin_sf"/>
</dbReference>
<dbReference type="InterPro" id="IPR018502">
    <property type="entry name" value="Annexin_repeat"/>
</dbReference>
<dbReference type="GO" id="GO:0005737">
    <property type="term" value="C:cytoplasm"/>
    <property type="evidence" value="ECO:0007669"/>
    <property type="project" value="TreeGrafter"/>
</dbReference>
<dbReference type="Proteomes" id="UP000031668">
    <property type="component" value="Unassembled WGS sequence"/>
</dbReference>
<proteinExistence type="inferred from homology"/>